<organism evidence="1 2">
    <name type="scientific">Robertmurraya beringensis</name>
    <dbReference type="NCBI Taxonomy" id="641660"/>
    <lineage>
        <taxon>Bacteria</taxon>
        <taxon>Bacillati</taxon>
        <taxon>Bacillota</taxon>
        <taxon>Bacilli</taxon>
        <taxon>Bacillales</taxon>
        <taxon>Bacillaceae</taxon>
        <taxon>Robertmurraya</taxon>
    </lineage>
</organism>
<name>A0ABV6KYJ1_9BACI</name>
<comment type="caution">
    <text evidence="1">The sequence shown here is derived from an EMBL/GenBank/DDBJ whole genome shotgun (WGS) entry which is preliminary data.</text>
</comment>
<dbReference type="RefSeq" id="WP_377059291.1">
    <property type="nucleotide sequence ID" value="NZ_JBHLUU010000128.1"/>
</dbReference>
<protein>
    <submittedName>
        <fullName evidence="1">Paeninodin family lasso peptide</fullName>
    </submittedName>
</protein>
<evidence type="ECO:0000313" key="2">
    <source>
        <dbReference type="Proteomes" id="UP001589738"/>
    </source>
</evidence>
<proteinExistence type="predicted"/>
<dbReference type="Proteomes" id="UP001589738">
    <property type="component" value="Unassembled WGS sequence"/>
</dbReference>
<dbReference type="EMBL" id="JBHLUU010000128">
    <property type="protein sequence ID" value="MFC0478395.1"/>
    <property type="molecule type" value="Genomic_DNA"/>
</dbReference>
<dbReference type="InterPro" id="IPR049825">
    <property type="entry name" value="Lasso_PadeA-like"/>
</dbReference>
<keyword evidence="2" id="KW-1185">Reference proteome</keyword>
<accession>A0ABV6KYJ1</accession>
<gene>
    <name evidence="1" type="ORF">ACFFHF_24720</name>
</gene>
<reference evidence="1 2" key="1">
    <citation type="submission" date="2024-09" db="EMBL/GenBank/DDBJ databases">
        <authorList>
            <person name="Sun Q."/>
            <person name="Mori K."/>
        </authorList>
    </citation>
    <scope>NUCLEOTIDE SEQUENCE [LARGE SCALE GENOMIC DNA]</scope>
    <source>
        <strain evidence="1 2">CGMCC 1.9126</strain>
    </source>
</reference>
<dbReference type="NCBIfam" id="NF033524">
    <property type="entry name" value="lasso_PadeA_fam"/>
    <property type="match status" value="1"/>
</dbReference>
<sequence length="43" mass="4976">MKQDWKKPVLEVLDVKMTMLQGEGEYTDADFPQNTPKSQLTFS</sequence>
<evidence type="ECO:0000313" key="1">
    <source>
        <dbReference type="EMBL" id="MFC0478395.1"/>
    </source>
</evidence>